<gene>
    <name evidence="1" type="ORF">E1B28_000067</name>
</gene>
<proteinExistence type="predicted"/>
<comment type="caution">
    <text evidence="1">The sequence shown here is derived from an EMBL/GenBank/DDBJ whole genome shotgun (WGS) entry which is preliminary data.</text>
</comment>
<reference evidence="1" key="1">
    <citation type="journal article" date="2021" name="Genome Biol. Evol.">
        <title>The assembled and annotated genome of the fairy-ring fungus Marasmius oreades.</title>
        <authorList>
            <person name="Hiltunen M."/>
            <person name="Ament-Velasquez S.L."/>
            <person name="Johannesson H."/>
        </authorList>
    </citation>
    <scope>NUCLEOTIDE SEQUENCE</scope>
    <source>
        <strain evidence="1">03SP1</strain>
    </source>
</reference>
<dbReference type="GeneID" id="66069143"/>
<dbReference type="AlphaFoldDB" id="A0A9P7V0K7"/>
<sequence>MTILFYKANELRSNFVHTRPFRFHRPRICEYAHTPQRHRNFNLPELGPLLQLQNDHTRHESDSERVLFAYSRQSYGHVFSVDGFLKFILEVSQSWRELIRVSGD</sequence>
<evidence type="ECO:0000313" key="2">
    <source>
        <dbReference type="Proteomes" id="UP001049176"/>
    </source>
</evidence>
<name>A0A9P7V0K7_9AGAR</name>
<keyword evidence="2" id="KW-1185">Reference proteome</keyword>
<organism evidence="1 2">
    <name type="scientific">Marasmius oreades</name>
    <name type="common">fairy-ring Marasmius</name>
    <dbReference type="NCBI Taxonomy" id="181124"/>
    <lineage>
        <taxon>Eukaryota</taxon>
        <taxon>Fungi</taxon>
        <taxon>Dikarya</taxon>
        <taxon>Basidiomycota</taxon>
        <taxon>Agaricomycotina</taxon>
        <taxon>Agaricomycetes</taxon>
        <taxon>Agaricomycetidae</taxon>
        <taxon>Agaricales</taxon>
        <taxon>Marasmiineae</taxon>
        <taxon>Marasmiaceae</taxon>
        <taxon>Marasmius</taxon>
    </lineage>
</organism>
<protein>
    <submittedName>
        <fullName evidence="1">Uncharacterized protein</fullName>
    </submittedName>
</protein>
<dbReference type="Proteomes" id="UP001049176">
    <property type="component" value="Chromosome 1"/>
</dbReference>
<evidence type="ECO:0000313" key="1">
    <source>
        <dbReference type="EMBL" id="KAG7098093.1"/>
    </source>
</evidence>
<dbReference type="RefSeq" id="XP_043014563.1">
    <property type="nucleotide sequence ID" value="XM_043145864.1"/>
</dbReference>
<dbReference type="EMBL" id="CM032181">
    <property type="protein sequence ID" value="KAG7098093.1"/>
    <property type="molecule type" value="Genomic_DNA"/>
</dbReference>
<accession>A0A9P7V0K7</accession>
<dbReference type="KEGG" id="more:E1B28_000067"/>